<dbReference type="Pfam" id="PF02049">
    <property type="entry name" value="FliE"/>
    <property type="match status" value="1"/>
</dbReference>
<evidence type="ECO:0000256" key="3">
    <source>
        <dbReference type="ARBA" id="ARBA00023143"/>
    </source>
</evidence>
<dbReference type="NCBIfam" id="TIGR00205">
    <property type="entry name" value="fliE"/>
    <property type="match status" value="1"/>
</dbReference>
<dbReference type="Proteomes" id="UP000324209">
    <property type="component" value="Chromosome"/>
</dbReference>
<evidence type="ECO:0000313" key="6">
    <source>
        <dbReference type="Proteomes" id="UP000324209"/>
    </source>
</evidence>
<dbReference type="GO" id="GO:0003774">
    <property type="term" value="F:cytoskeletal motor activity"/>
    <property type="evidence" value="ECO:0007669"/>
    <property type="project" value="InterPro"/>
</dbReference>
<keyword evidence="6" id="KW-1185">Reference proteome</keyword>
<protein>
    <recommendedName>
        <fullName evidence="4">Flagellar hook-basal body complex protein FliE</fullName>
    </recommendedName>
</protein>
<dbReference type="GO" id="GO:0009425">
    <property type="term" value="C:bacterial-type flagellum basal body"/>
    <property type="evidence" value="ECO:0007669"/>
    <property type="project" value="UniProtKB-SubCell"/>
</dbReference>
<name>A0A5C1QPG5_9SPIO</name>
<dbReference type="PRINTS" id="PR01006">
    <property type="entry name" value="FLGHOOKFLIE"/>
</dbReference>
<evidence type="ECO:0000256" key="4">
    <source>
        <dbReference type="NCBIfam" id="TIGR00205"/>
    </source>
</evidence>
<comment type="subcellular location">
    <subcellularLocation>
        <location evidence="1">Bacterial flagellum basal body</location>
    </subcellularLocation>
</comment>
<sequence>MVNGNFVPMKTTSPLHMKAVKNSDPQEIPSESSFADLVRKGLSAANDDQIESENLFVKMISDPDSVEVHDVSIAMAKANMSLQMTKSIVDKAVQAYKDIISMR</sequence>
<evidence type="ECO:0000256" key="1">
    <source>
        <dbReference type="ARBA" id="ARBA00004117"/>
    </source>
</evidence>
<dbReference type="OrthoDB" id="370409at2"/>
<dbReference type="PANTHER" id="PTHR34653:SF1">
    <property type="entry name" value="FLAGELLAR HOOK-BASAL BODY COMPLEX PROTEIN FLIE"/>
    <property type="match status" value="1"/>
</dbReference>
<keyword evidence="5" id="KW-0966">Cell projection</keyword>
<keyword evidence="3" id="KW-0975">Bacterial flagellum</keyword>
<dbReference type="PANTHER" id="PTHR34653">
    <property type="match status" value="1"/>
</dbReference>
<dbReference type="GO" id="GO:0005198">
    <property type="term" value="F:structural molecule activity"/>
    <property type="evidence" value="ECO:0007669"/>
    <property type="project" value="UniProtKB-UniRule"/>
</dbReference>
<accession>A0A5C1QPG5</accession>
<dbReference type="EMBL" id="CP036150">
    <property type="protein sequence ID" value="QEN09883.1"/>
    <property type="molecule type" value="Genomic_DNA"/>
</dbReference>
<keyword evidence="5" id="KW-0282">Flagellum</keyword>
<dbReference type="AlphaFoldDB" id="A0A5C1QPG5"/>
<dbReference type="GO" id="GO:0071973">
    <property type="term" value="P:bacterial-type flagellum-dependent cell motility"/>
    <property type="evidence" value="ECO:0007669"/>
    <property type="project" value="InterPro"/>
</dbReference>
<evidence type="ECO:0000256" key="2">
    <source>
        <dbReference type="ARBA" id="ARBA00009272"/>
    </source>
</evidence>
<organism evidence="5 6">
    <name type="scientific">Oceanispirochaeta crateris</name>
    <dbReference type="NCBI Taxonomy" id="2518645"/>
    <lineage>
        <taxon>Bacteria</taxon>
        <taxon>Pseudomonadati</taxon>
        <taxon>Spirochaetota</taxon>
        <taxon>Spirochaetia</taxon>
        <taxon>Spirochaetales</taxon>
        <taxon>Spirochaetaceae</taxon>
        <taxon>Oceanispirochaeta</taxon>
    </lineage>
</organism>
<keyword evidence="5" id="KW-0969">Cilium</keyword>
<evidence type="ECO:0000313" key="5">
    <source>
        <dbReference type="EMBL" id="QEN09883.1"/>
    </source>
</evidence>
<dbReference type="InterPro" id="IPR001624">
    <property type="entry name" value="FliE"/>
</dbReference>
<gene>
    <name evidence="5" type="primary">fliE</name>
    <name evidence="5" type="ORF">EXM22_07790</name>
</gene>
<reference evidence="5 6" key="1">
    <citation type="submission" date="2019-02" db="EMBL/GenBank/DDBJ databases">
        <title>Complete Genome Sequence and Methylome Analysis of free living Spirochaetas.</title>
        <authorList>
            <person name="Fomenkov A."/>
            <person name="Dubinina G."/>
            <person name="Leshcheva N."/>
            <person name="Mikheeva N."/>
            <person name="Grabovich M."/>
            <person name="Vincze T."/>
            <person name="Roberts R.J."/>
        </authorList>
    </citation>
    <scope>NUCLEOTIDE SEQUENCE [LARGE SCALE GENOMIC DNA]</scope>
    <source>
        <strain evidence="5 6">K2</strain>
    </source>
</reference>
<proteinExistence type="inferred from homology"/>
<dbReference type="KEGG" id="ock:EXM22_07790"/>
<comment type="similarity">
    <text evidence="2">Belongs to the FliE family.</text>
</comment>